<feature type="transmembrane region" description="Helical" evidence="5">
    <location>
        <begin position="35"/>
        <end position="53"/>
    </location>
</feature>
<organism evidence="7 8">
    <name type="scientific">Gibbsiella quercinecans</name>
    <dbReference type="NCBI Taxonomy" id="929813"/>
    <lineage>
        <taxon>Bacteria</taxon>
        <taxon>Pseudomonadati</taxon>
        <taxon>Pseudomonadota</taxon>
        <taxon>Gammaproteobacteria</taxon>
        <taxon>Enterobacterales</taxon>
        <taxon>Yersiniaceae</taxon>
        <taxon>Gibbsiella</taxon>
    </lineage>
</organism>
<feature type="transmembrane region" description="Helical" evidence="5">
    <location>
        <begin position="166"/>
        <end position="182"/>
    </location>
</feature>
<reference evidence="7 8" key="1">
    <citation type="submission" date="2016-01" db="EMBL/GenBank/DDBJ databases">
        <authorList>
            <person name="Oliw E.H."/>
        </authorList>
    </citation>
    <scope>NUCLEOTIDE SEQUENCE [LARGE SCALE GENOMIC DNA]</scope>
    <source>
        <strain evidence="7 8">FRB97</strain>
    </source>
</reference>
<feature type="transmembrane region" description="Helical" evidence="5">
    <location>
        <begin position="366"/>
        <end position="384"/>
    </location>
</feature>
<dbReference type="AlphaFoldDB" id="A0A250B1N5"/>
<dbReference type="PANTHER" id="PTHR37422">
    <property type="entry name" value="TEICHURONIC ACID BIOSYNTHESIS PROTEIN TUAE"/>
    <property type="match status" value="1"/>
</dbReference>
<feature type="transmembrane region" description="Helical" evidence="5">
    <location>
        <begin position="65"/>
        <end position="85"/>
    </location>
</feature>
<dbReference type="Pfam" id="PF04932">
    <property type="entry name" value="Wzy_C"/>
    <property type="match status" value="1"/>
</dbReference>
<feature type="transmembrane region" description="Helical" evidence="5">
    <location>
        <begin position="191"/>
        <end position="208"/>
    </location>
</feature>
<evidence type="ECO:0000259" key="6">
    <source>
        <dbReference type="Pfam" id="PF04932"/>
    </source>
</evidence>
<proteinExistence type="predicted"/>
<keyword evidence="2 5" id="KW-0812">Transmembrane</keyword>
<feature type="transmembrane region" description="Helical" evidence="5">
    <location>
        <begin position="238"/>
        <end position="258"/>
    </location>
</feature>
<evidence type="ECO:0000313" key="8">
    <source>
        <dbReference type="Proteomes" id="UP000217182"/>
    </source>
</evidence>
<evidence type="ECO:0000313" key="7">
    <source>
        <dbReference type="EMBL" id="ATA19995.1"/>
    </source>
</evidence>
<name>A0A250B1N5_9GAMM</name>
<dbReference type="GO" id="GO:0016020">
    <property type="term" value="C:membrane"/>
    <property type="evidence" value="ECO:0007669"/>
    <property type="project" value="UniProtKB-SubCell"/>
</dbReference>
<evidence type="ECO:0000256" key="3">
    <source>
        <dbReference type="ARBA" id="ARBA00022989"/>
    </source>
</evidence>
<feature type="transmembrane region" description="Helical" evidence="5">
    <location>
        <begin position="390"/>
        <end position="409"/>
    </location>
</feature>
<feature type="transmembrane region" description="Helical" evidence="5">
    <location>
        <begin position="9"/>
        <end position="29"/>
    </location>
</feature>
<keyword evidence="3 5" id="KW-1133">Transmembrane helix</keyword>
<evidence type="ECO:0000256" key="1">
    <source>
        <dbReference type="ARBA" id="ARBA00004141"/>
    </source>
</evidence>
<feature type="transmembrane region" description="Helical" evidence="5">
    <location>
        <begin position="214"/>
        <end position="231"/>
    </location>
</feature>
<dbReference type="OrthoDB" id="6502028at2"/>
<dbReference type="PANTHER" id="PTHR37422:SF13">
    <property type="entry name" value="LIPOPOLYSACCHARIDE BIOSYNTHESIS PROTEIN PA4999-RELATED"/>
    <property type="match status" value="1"/>
</dbReference>
<feature type="domain" description="O-antigen ligase-related" evidence="6">
    <location>
        <begin position="199"/>
        <end position="351"/>
    </location>
</feature>
<dbReference type="RefSeq" id="WP_095846601.1">
    <property type="nucleotide sequence ID" value="NZ_CP014136.1"/>
</dbReference>
<evidence type="ECO:0000256" key="2">
    <source>
        <dbReference type="ARBA" id="ARBA00022692"/>
    </source>
</evidence>
<dbReference type="EMBL" id="CP014136">
    <property type="protein sequence ID" value="ATA19995.1"/>
    <property type="molecule type" value="Genomic_DNA"/>
</dbReference>
<dbReference type="InterPro" id="IPR051533">
    <property type="entry name" value="WaaL-like"/>
</dbReference>
<evidence type="ECO:0000256" key="5">
    <source>
        <dbReference type="SAM" id="Phobius"/>
    </source>
</evidence>
<dbReference type="KEGG" id="gqu:AWC35_11990"/>
<keyword evidence="4 5" id="KW-0472">Membrane</keyword>
<feature type="transmembrane region" description="Helical" evidence="5">
    <location>
        <begin position="339"/>
        <end position="359"/>
    </location>
</feature>
<keyword evidence="8" id="KW-1185">Reference proteome</keyword>
<protein>
    <recommendedName>
        <fullName evidence="6">O-antigen ligase-related domain-containing protein</fullName>
    </recommendedName>
</protein>
<dbReference type="InterPro" id="IPR007016">
    <property type="entry name" value="O-antigen_ligase-rel_domated"/>
</dbReference>
<comment type="subcellular location">
    <subcellularLocation>
        <location evidence="1">Membrane</location>
        <topology evidence="1">Multi-pass membrane protein</topology>
    </subcellularLocation>
</comment>
<feature type="transmembrane region" description="Helical" evidence="5">
    <location>
        <begin position="129"/>
        <end position="146"/>
    </location>
</feature>
<sequence length="413" mass="46527">MPNESRNTLIIFNLCFLALIASLAMLLAIKGYPEKIFYLTSYVAVIYSVVHIYKSPRSLLENKALLCLLVSLLLFGASKLIWAELFHNTHFTDIRDNYHTVGKRFLLAAFVLFYFYQCRTLLHKDVLKLGVVMLFIGLLAALWLGYASRPTLEDSRVKWTTDAATTGAYVAVIISMAAAVLVRKCFQVSKVSVALFLAIFIINMAMVLMTETRAAILFTPVLYIAFFLTYYRHISKHIQAMLAAVMLAGAALVLYGAWDRVAQIQTDIAQYHTNNDTSIGSRFSIWKSGWYSVAPRFLGQNPDQRYQKVEEYVNRYERGNPEASRNLAYHLHNDMLETLSLQGIFGLLALLCFYLSGLWFSLKKSVISNSGTFFVMAPVMIFGITDVVLIQSHTALVVVMTLALSLPALRQKA</sequence>
<gene>
    <name evidence="7" type="ORF">AWC35_11990</name>
</gene>
<accession>A0A250B1N5</accession>
<evidence type="ECO:0000256" key="4">
    <source>
        <dbReference type="ARBA" id="ARBA00023136"/>
    </source>
</evidence>
<feature type="transmembrane region" description="Helical" evidence="5">
    <location>
        <begin position="105"/>
        <end position="122"/>
    </location>
</feature>
<dbReference type="Proteomes" id="UP000217182">
    <property type="component" value="Chromosome"/>
</dbReference>